<sequence>MFDPKKFTTPTAKPLPVVLLLDVSSSMSGDKIDNLNKAVENMLDTFAQEEKMETEILVSVITFGGKVDLHVPFTKASQVQWHGLQVNGDTPMGTALKMAKAMIEDKETTPSRAYRPTIVLVSDGQPTDGNIWKQAMADFISEGRSSKCDRMAMAIGHDADETVLKRFIEGTAHDLFYAENAGQLHEFFQRVTMSVTMRTQSKNPNVVPAPSEIKLDGGSVKSATAGNAAASSDDEGYW</sequence>
<dbReference type="InterPro" id="IPR036465">
    <property type="entry name" value="vWFA_dom_sf"/>
</dbReference>
<evidence type="ECO:0000313" key="3">
    <source>
        <dbReference type="EMBL" id="EGC16744.1"/>
    </source>
</evidence>
<gene>
    <name evidence="3" type="ORF">HMPREF9098_1831</name>
</gene>
<protein>
    <submittedName>
        <fullName evidence="3">von Willebrand factor type A domain protein</fullName>
    </submittedName>
</protein>
<dbReference type="PANTHER" id="PTHR10338:SF108">
    <property type="entry name" value="INTER-ALPHA-TRYPSIN INHIBITOR HEAVY CHAIN H4-LIKE PROTEIN"/>
    <property type="match status" value="1"/>
</dbReference>
<evidence type="ECO:0000259" key="2">
    <source>
        <dbReference type="PROSITE" id="PS50234"/>
    </source>
</evidence>
<dbReference type="RefSeq" id="WP_003783780.1">
    <property type="nucleotide sequence ID" value="NZ_GL870929.1"/>
</dbReference>
<evidence type="ECO:0000256" key="1">
    <source>
        <dbReference type="SAM" id="MobiDB-lite"/>
    </source>
</evidence>
<dbReference type="EMBL" id="AEWV01000036">
    <property type="protein sequence ID" value="EGC16744.1"/>
    <property type="molecule type" value="Genomic_DNA"/>
</dbReference>
<dbReference type="SUPFAM" id="SSF53300">
    <property type="entry name" value="vWA-like"/>
    <property type="match status" value="1"/>
</dbReference>
<accession>F0F146</accession>
<reference evidence="3 4" key="1">
    <citation type="submission" date="2011-01" db="EMBL/GenBank/DDBJ databases">
        <authorList>
            <person name="Muzny D."/>
            <person name="Qin X."/>
            <person name="Deng J."/>
            <person name="Jiang H."/>
            <person name="Liu Y."/>
            <person name="Qu J."/>
            <person name="Song X.-Z."/>
            <person name="Zhang L."/>
            <person name="Thornton R."/>
            <person name="Coyle M."/>
            <person name="Francisco L."/>
            <person name="Jackson L."/>
            <person name="Javaid M."/>
            <person name="Korchina V."/>
            <person name="Kovar C."/>
            <person name="Mata R."/>
            <person name="Mathew T."/>
            <person name="Ngo R."/>
            <person name="Nguyen L."/>
            <person name="Nguyen N."/>
            <person name="Okwuonu G."/>
            <person name="Ongeri F."/>
            <person name="Pham C."/>
            <person name="Simmons D."/>
            <person name="Wilczek-Boney K."/>
            <person name="Hale W."/>
            <person name="Jakkamsetti A."/>
            <person name="Pham P."/>
            <person name="Ruth R."/>
            <person name="San Lucas F."/>
            <person name="Warren J."/>
            <person name="Zhang J."/>
            <person name="Zhao Z."/>
            <person name="Zhou C."/>
            <person name="Zhu D."/>
            <person name="Lee S."/>
            <person name="Bess C."/>
            <person name="Blankenburg K."/>
            <person name="Forbes L."/>
            <person name="Fu Q."/>
            <person name="Gubbala S."/>
            <person name="Hirani K."/>
            <person name="Jayaseelan J.C."/>
            <person name="Lara F."/>
            <person name="Munidasa M."/>
            <person name="Palculict T."/>
            <person name="Patil S."/>
            <person name="Pu L.-L."/>
            <person name="Saada N."/>
            <person name="Tang L."/>
            <person name="Weissenberger G."/>
            <person name="Zhu Y."/>
            <person name="Hemphill L."/>
            <person name="Shang Y."/>
            <person name="Youmans B."/>
            <person name="Ayvaz T."/>
            <person name="Ross M."/>
            <person name="Santibanez J."/>
            <person name="Aqrawi P."/>
            <person name="Gross S."/>
            <person name="Joshi V."/>
            <person name="Fowler G."/>
            <person name="Nazareth L."/>
            <person name="Reid J."/>
            <person name="Worley K."/>
            <person name="Petrosino J."/>
            <person name="Highlander S."/>
            <person name="Gibbs R."/>
        </authorList>
    </citation>
    <scope>NUCLEOTIDE SEQUENCE [LARGE SCALE GENOMIC DNA]</scope>
    <source>
        <strain evidence="3 4">ATCC 33394</strain>
    </source>
</reference>
<dbReference type="Gene3D" id="3.40.50.410">
    <property type="entry name" value="von Willebrand factor, type A domain"/>
    <property type="match status" value="1"/>
</dbReference>
<dbReference type="STRING" id="888741.HMPREF9098_1831"/>
<proteinExistence type="predicted"/>
<dbReference type="InterPro" id="IPR011392">
    <property type="entry name" value="Tellurite-R_TerY"/>
</dbReference>
<dbReference type="PROSITE" id="PS50234">
    <property type="entry name" value="VWFA"/>
    <property type="match status" value="1"/>
</dbReference>
<dbReference type="PIRSF" id="PIRSF020634">
    <property type="entry name" value="TerY_vWA"/>
    <property type="match status" value="1"/>
</dbReference>
<evidence type="ECO:0000313" key="4">
    <source>
        <dbReference type="Proteomes" id="UP000004088"/>
    </source>
</evidence>
<dbReference type="InterPro" id="IPR050934">
    <property type="entry name" value="ITIH"/>
</dbReference>
<dbReference type="PANTHER" id="PTHR10338">
    <property type="entry name" value="INTER-ALPHA-TRYPSIN INHIBITOR HEAVY CHAIN FAMILY MEMBER"/>
    <property type="match status" value="1"/>
</dbReference>
<dbReference type="Proteomes" id="UP000004088">
    <property type="component" value="Unassembled WGS sequence"/>
</dbReference>
<dbReference type="InterPro" id="IPR002035">
    <property type="entry name" value="VWF_A"/>
</dbReference>
<dbReference type="Pfam" id="PF00092">
    <property type="entry name" value="VWA"/>
    <property type="match status" value="1"/>
</dbReference>
<comment type="caution">
    <text evidence="3">The sequence shown here is derived from an EMBL/GenBank/DDBJ whole genome shotgun (WGS) entry which is preliminary data.</text>
</comment>
<feature type="domain" description="VWFA" evidence="2">
    <location>
        <begin position="16"/>
        <end position="191"/>
    </location>
</feature>
<keyword evidence="4" id="KW-1185">Reference proteome</keyword>
<dbReference type="HOGENOM" id="CLU_082324_1_0_4"/>
<feature type="region of interest" description="Disordered" evidence="1">
    <location>
        <begin position="201"/>
        <end position="238"/>
    </location>
</feature>
<dbReference type="SMART" id="SM00327">
    <property type="entry name" value="VWA"/>
    <property type="match status" value="1"/>
</dbReference>
<name>F0F146_9NEIS</name>
<organism evidence="3 4">
    <name type="scientific">Kingella denitrificans ATCC 33394</name>
    <dbReference type="NCBI Taxonomy" id="888741"/>
    <lineage>
        <taxon>Bacteria</taxon>
        <taxon>Pseudomonadati</taxon>
        <taxon>Pseudomonadota</taxon>
        <taxon>Betaproteobacteria</taxon>
        <taxon>Neisseriales</taxon>
        <taxon>Neisseriaceae</taxon>
        <taxon>Kingella</taxon>
    </lineage>
</organism>
<dbReference type="AlphaFoldDB" id="F0F146"/>